<comment type="caution">
    <text evidence="2">The sequence shown here is derived from an EMBL/GenBank/DDBJ whole genome shotgun (WGS) entry which is preliminary data.</text>
</comment>
<dbReference type="SUPFAM" id="SSF55144">
    <property type="entry name" value="LigT-like"/>
    <property type="match status" value="1"/>
</dbReference>
<dbReference type="GO" id="GO:0004113">
    <property type="term" value="F:2',3'-cyclic-nucleotide 3'-phosphodiesterase activity"/>
    <property type="evidence" value="ECO:0007669"/>
    <property type="project" value="InterPro"/>
</dbReference>
<name>A0A8J2YVR1_9PROT</name>
<keyword evidence="1" id="KW-0378">Hydrolase</keyword>
<dbReference type="GO" id="GO:0016874">
    <property type="term" value="F:ligase activity"/>
    <property type="evidence" value="ECO:0007669"/>
    <property type="project" value="UniProtKB-KW"/>
</dbReference>
<gene>
    <name evidence="2" type="ORF">GCM10011611_33490</name>
</gene>
<dbReference type="PANTHER" id="PTHR35561:SF1">
    <property type="entry name" value="RNA 2',3'-CYCLIC PHOSPHODIESTERASE"/>
    <property type="match status" value="1"/>
</dbReference>
<organism evidence="2 3">
    <name type="scientific">Aliidongia dinghuensis</name>
    <dbReference type="NCBI Taxonomy" id="1867774"/>
    <lineage>
        <taxon>Bacteria</taxon>
        <taxon>Pseudomonadati</taxon>
        <taxon>Pseudomonadota</taxon>
        <taxon>Alphaproteobacteria</taxon>
        <taxon>Rhodospirillales</taxon>
        <taxon>Dongiaceae</taxon>
        <taxon>Aliidongia</taxon>
    </lineage>
</organism>
<keyword evidence="2" id="KW-0436">Ligase</keyword>
<dbReference type="InterPro" id="IPR004175">
    <property type="entry name" value="RNA_CPDase"/>
</dbReference>
<reference evidence="2" key="2">
    <citation type="submission" date="2020-09" db="EMBL/GenBank/DDBJ databases">
        <authorList>
            <person name="Sun Q."/>
            <person name="Zhou Y."/>
        </authorList>
    </citation>
    <scope>NUCLEOTIDE SEQUENCE</scope>
    <source>
        <strain evidence="2">CGMCC 1.15725</strain>
    </source>
</reference>
<sequence length="207" mass="22787">MFYDMLAVKHRPEQLWLPGLGGDPTDGLFFALLPEPSAARRTTEIADRLRGLHGLKGSPLAADRFHVSLHNLGAYAGPPPEEVVARACAAAASVVAEPFGVLFDRAGSFIGRKAKLPFVLRSDEPLLPLMAFYQTLGEALARHGLGRWVQRSFTPHLTLLYDARYVDTSAVEPVRWTVHEFVLIRSRLGKTVHIPLGRWSLRGGATD</sequence>
<keyword evidence="3" id="KW-1185">Reference proteome</keyword>
<accession>A0A8J2YVR1</accession>
<dbReference type="Gene3D" id="3.90.1140.10">
    <property type="entry name" value="Cyclic phosphodiesterase"/>
    <property type="match status" value="1"/>
</dbReference>
<protein>
    <submittedName>
        <fullName evidence="2">2'-5' RNA ligase</fullName>
    </submittedName>
</protein>
<dbReference type="AlphaFoldDB" id="A0A8J2YVR1"/>
<evidence type="ECO:0000313" key="2">
    <source>
        <dbReference type="EMBL" id="GGF24736.1"/>
    </source>
</evidence>
<dbReference type="EMBL" id="BMJQ01000008">
    <property type="protein sequence ID" value="GGF24736.1"/>
    <property type="molecule type" value="Genomic_DNA"/>
</dbReference>
<dbReference type="Proteomes" id="UP000646365">
    <property type="component" value="Unassembled WGS sequence"/>
</dbReference>
<reference evidence="2" key="1">
    <citation type="journal article" date="2014" name="Int. J. Syst. Evol. Microbiol.">
        <title>Complete genome sequence of Corynebacterium casei LMG S-19264T (=DSM 44701T), isolated from a smear-ripened cheese.</title>
        <authorList>
            <consortium name="US DOE Joint Genome Institute (JGI-PGF)"/>
            <person name="Walter F."/>
            <person name="Albersmeier A."/>
            <person name="Kalinowski J."/>
            <person name="Ruckert C."/>
        </authorList>
    </citation>
    <scope>NUCLEOTIDE SEQUENCE</scope>
    <source>
        <strain evidence="2">CGMCC 1.15725</strain>
    </source>
</reference>
<dbReference type="Pfam" id="PF13563">
    <property type="entry name" value="2_5_RNA_ligase2"/>
    <property type="match status" value="1"/>
</dbReference>
<evidence type="ECO:0000313" key="3">
    <source>
        <dbReference type="Proteomes" id="UP000646365"/>
    </source>
</evidence>
<dbReference type="InterPro" id="IPR009097">
    <property type="entry name" value="Cyclic_Pdiesterase"/>
</dbReference>
<dbReference type="PANTHER" id="PTHR35561">
    <property type="entry name" value="RNA 2',3'-CYCLIC PHOSPHODIESTERASE"/>
    <property type="match status" value="1"/>
</dbReference>
<proteinExistence type="predicted"/>
<dbReference type="GO" id="GO:0008664">
    <property type="term" value="F:RNA 2',3'-cyclic 3'-phosphodiesterase activity"/>
    <property type="evidence" value="ECO:0007669"/>
    <property type="project" value="InterPro"/>
</dbReference>
<evidence type="ECO:0000256" key="1">
    <source>
        <dbReference type="ARBA" id="ARBA00022801"/>
    </source>
</evidence>